<dbReference type="PANTHER" id="PTHR24305:SF168">
    <property type="entry name" value="P450, PUTATIVE (EUROFUNG)-RELATED"/>
    <property type="match status" value="1"/>
</dbReference>
<dbReference type="GO" id="GO:0020037">
    <property type="term" value="F:heme binding"/>
    <property type="evidence" value="ECO:0007669"/>
    <property type="project" value="InterPro"/>
</dbReference>
<dbReference type="InterPro" id="IPR001128">
    <property type="entry name" value="Cyt_P450"/>
</dbReference>
<evidence type="ECO:0000313" key="1">
    <source>
        <dbReference type="EMBL" id="KPI36776.1"/>
    </source>
</evidence>
<gene>
    <name evidence="1" type="ORF">AB675_11750</name>
</gene>
<dbReference type="GO" id="GO:0005506">
    <property type="term" value="F:iron ion binding"/>
    <property type="evidence" value="ECO:0007669"/>
    <property type="project" value="InterPro"/>
</dbReference>
<proteinExistence type="predicted"/>
<dbReference type="AlphaFoldDB" id="A0A0N1H559"/>
<dbReference type="GO" id="GO:0004497">
    <property type="term" value="F:monooxygenase activity"/>
    <property type="evidence" value="ECO:0007669"/>
    <property type="project" value="InterPro"/>
</dbReference>
<dbReference type="STRING" id="1664694.A0A0N1H559"/>
<protein>
    <submittedName>
        <fullName evidence="1">Pisatin demethylase</fullName>
    </submittedName>
</protein>
<comment type="caution">
    <text evidence="1">The sequence shown here is derived from an EMBL/GenBank/DDBJ whole genome shotgun (WGS) entry which is preliminary data.</text>
</comment>
<dbReference type="PRINTS" id="PR00385">
    <property type="entry name" value="P450"/>
</dbReference>
<organism evidence="1 2">
    <name type="scientific">Cyphellophora attinorum</name>
    <dbReference type="NCBI Taxonomy" id="1664694"/>
    <lineage>
        <taxon>Eukaryota</taxon>
        <taxon>Fungi</taxon>
        <taxon>Dikarya</taxon>
        <taxon>Ascomycota</taxon>
        <taxon>Pezizomycotina</taxon>
        <taxon>Eurotiomycetes</taxon>
        <taxon>Chaetothyriomycetidae</taxon>
        <taxon>Chaetothyriales</taxon>
        <taxon>Cyphellophoraceae</taxon>
        <taxon>Cyphellophora</taxon>
    </lineage>
</organism>
<name>A0A0N1H559_9EURO</name>
<dbReference type="EMBL" id="LFJN01000028">
    <property type="protein sequence ID" value="KPI36776.1"/>
    <property type="molecule type" value="Genomic_DNA"/>
</dbReference>
<keyword evidence="2" id="KW-1185">Reference proteome</keyword>
<dbReference type="SUPFAM" id="SSF48264">
    <property type="entry name" value="Cytochrome P450"/>
    <property type="match status" value="1"/>
</dbReference>
<dbReference type="OrthoDB" id="3934656at2759"/>
<dbReference type="GeneID" id="28732504"/>
<dbReference type="GO" id="GO:0008168">
    <property type="term" value="F:methyltransferase activity"/>
    <property type="evidence" value="ECO:0007669"/>
    <property type="project" value="UniProtKB-KW"/>
</dbReference>
<dbReference type="InterPro" id="IPR036396">
    <property type="entry name" value="Cyt_P450_sf"/>
</dbReference>
<dbReference type="Pfam" id="PF00067">
    <property type="entry name" value="p450"/>
    <property type="match status" value="1"/>
</dbReference>
<dbReference type="PANTHER" id="PTHR24305">
    <property type="entry name" value="CYTOCHROME P450"/>
    <property type="match status" value="1"/>
</dbReference>
<dbReference type="CDD" id="cd11060">
    <property type="entry name" value="CYP57A1-like"/>
    <property type="match status" value="1"/>
</dbReference>
<dbReference type="GO" id="GO:0016705">
    <property type="term" value="F:oxidoreductase activity, acting on paired donors, with incorporation or reduction of molecular oxygen"/>
    <property type="evidence" value="ECO:0007669"/>
    <property type="project" value="InterPro"/>
</dbReference>
<sequence length="469" mass="52746">MIWQALVISVLLYLIIGSIVNYRKLSQFPGPPLAKFTRFWLFWQAANARSHDAQREALRKYGSPCRIGPNLLVTDDADVVRHMSSPRSKWSRSAWYNAMRFDPRTDTVFSTRDERIHMDLRTKEIGAYSGKDIDNIEDSMDTTIVEFVDMIREMRGKPMDFGKVAQLFTLDVLSRIAFGKCFGFIAAREDIFGYGKAGEDFFPINELMSNHAFFRALIGNPVMQKLAAPKDTDEVGLGRIAKFARECVEENKGLTQLQVEAESALQIVAGSDSTTTILRCTLYLLAGSPTVYNKLKGEVDEAVSNGAASHPVVTYAETEKLEYLQACVWEGMRMWPPLMGMKIKSAPKGGDTVDGVFYPEGSELGQCDSAICRKPSEWGDDADVFRPDRWIEADEKTRQRYEMIVGCIFGTGKWTCLGKHIAEVELHKVLFELIRRFDWAIANPMEGVKMAGHGIWAQKNMNLTAAVPT</sequence>
<dbReference type="InterPro" id="IPR050121">
    <property type="entry name" value="Cytochrome_P450_monoxygenase"/>
</dbReference>
<dbReference type="Proteomes" id="UP000038010">
    <property type="component" value="Unassembled WGS sequence"/>
</dbReference>
<dbReference type="VEuPathDB" id="FungiDB:AB675_11750"/>
<dbReference type="GO" id="GO:0032259">
    <property type="term" value="P:methylation"/>
    <property type="evidence" value="ECO:0007669"/>
    <property type="project" value="UniProtKB-KW"/>
</dbReference>
<dbReference type="Gene3D" id="1.10.630.10">
    <property type="entry name" value="Cytochrome P450"/>
    <property type="match status" value="1"/>
</dbReference>
<keyword evidence="1" id="KW-0489">Methyltransferase</keyword>
<accession>A0A0N1H559</accession>
<dbReference type="RefSeq" id="XP_017996739.1">
    <property type="nucleotide sequence ID" value="XM_018140623.1"/>
</dbReference>
<reference evidence="1 2" key="1">
    <citation type="submission" date="2015-06" db="EMBL/GenBank/DDBJ databases">
        <title>Draft genome of the ant-associated black yeast Phialophora attae CBS 131958.</title>
        <authorList>
            <person name="Moreno L.F."/>
            <person name="Stielow B.J."/>
            <person name="de Hoog S."/>
            <person name="Vicente V.A."/>
            <person name="Weiss V.A."/>
            <person name="de Vries M."/>
            <person name="Cruz L.M."/>
            <person name="Souza E.M."/>
        </authorList>
    </citation>
    <scope>NUCLEOTIDE SEQUENCE [LARGE SCALE GENOMIC DNA]</scope>
    <source>
        <strain evidence="1 2">CBS 131958</strain>
    </source>
</reference>
<evidence type="ECO:0000313" key="2">
    <source>
        <dbReference type="Proteomes" id="UP000038010"/>
    </source>
</evidence>
<keyword evidence="1" id="KW-0808">Transferase</keyword>